<keyword evidence="2" id="KW-1185">Reference proteome</keyword>
<gene>
    <name evidence="1" type="ORF">WG929_02540</name>
</gene>
<proteinExistence type="predicted"/>
<dbReference type="Proteomes" id="UP001620597">
    <property type="component" value="Unassembled WGS sequence"/>
</dbReference>
<sequence length="92" mass="10279">MRIVALAIKKWQKRQRRQPSYYGAQHQLQLIFNVSSITGRSSSLQSGYRHLKPGLQVADFQRAVSSTVSFNSRTDGFAHLKGGEVLTIATDS</sequence>
<accession>A0ABW8NEC5</accession>
<evidence type="ECO:0000313" key="2">
    <source>
        <dbReference type="Proteomes" id="UP001620597"/>
    </source>
</evidence>
<dbReference type="EMBL" id="JBBKTX010000002">
    <property type="protein sequence ID" value="MFK4751277.1"/>
    <property type="molecule type" value="Genomic_DNA"/>
</dbReference>
<protein>
    <submittedName>
        <fullName evidence="1">Uncharacterized protein</fullName>
    </submittedName>
</protein>
<comment type="caution">
    <text evidence="1">The sequence shown here is derived from an EMBL/GenBank/DDBJ whole genome shotgun (WGS) entry which is preliminary data.</text>
</comment>
<dbReference type="RefSeq" id="WP_416204763.1">
    <property type="nucleotide sequence ID" value="NZ_JBBKTX010000002.1"/>
</dbReference>
<organism evidence="1 2">
    <name type="scientific">Oceanobacter antarcticus</name>
    <dbReference type="NCBI Taxonomy" id="3133425"/>
    <lineage>
        <taxon>Bacteria</taxon>
        <taxon>Pseudomonadati</taxon>
        <taxon>Pseudomonadota</taxon>
        <taxon>Gammaproteobacteria</taxon>
        <taxon>Oceanospirillales</taxon>
        <taxon>Oceanospirillaceae</taxon>
        <taxon>Oceanobacter</taxon>
    </lineage>
</organism>
<reference evidence="1 2" key="1">
    <citation type="submission" date="2024-03" db="EMBL/GenBank/DDBJ databases">
        <title>High-quality draft genome sequence of Oceanobacter sp. wDCs-4.</title>
        <authorList>
            <person name="Dong C."/>
        </authorList>
    </citation>
    <scope>NUCLEOTIDE SEQUENCE [LARGE SCALE GENOMIC DNA]</scope>
    <source>
        <strain evidence="2">wDCs-4</strain>
    </source>
</reference>
<evidence type="ECO:0000313" key="1">
    <source>
        <dbReference type="EMBL" id="MFK4751277.1"/>
    </source>
</evidence>
<name>A0ABW8NEC5_9GAMM</name>